<sequence length="103" mass="11189">MHCHVERAIRIGGFSGYLGDRFTGVAEVLAGDPVDVLIGDYLAEITLARCRCATGATRRTGTWSTSSTSCAPHLGVLAERGAKVRHQRGRLPPRAWPRRRCAS</sequence>
<protein>
    <recommendedName>
        <fullName evidence="1">Acyclic terpene utilisation N-terminal domain-containing protein</fullName>
    </recommendedName>
</protein>
<gene>
    <name evidence="2" type="ORF">GCM10020366_72140</name>
</gene>
<dbReference type="Pfam" id="PF07287">
    <property type="entry name" value="AtuA"/>
    <property type="match status" value="1"/>
</dbReference>
<feature type="domain" description="Acyclic terpene utilisation N-terminal" evidence="1">
    <location>
        <begin position="9"/>
        <end position="95"/>
    </location>
</feature>
<comment type="caution">
    <text evidence="2">The sequence shown here is derived from an EMBL/GenBank/DDBJ whole genome shotgun (WGS) entry which is preliminary data.</text>
</comment>
<dbReference type="Proteomes" id="UP001500483">
    <property type="component" value="Unassembled WGS sequence"/>
</dbReference>
<keyword evidence="3" id="KW-1185">Reference proteome</keyword>
<evidence type="ECO:0000259" key="1">
    <source>
        <dbReference type="Pfam" id="PF07287"/>
    </source>
</evidence>
<evidence type="ECO:0000313" key="2">
    <source>
        <dbReference type="EMBL" id="GAA3366910.1"/>
    </source>
</evidence>
<proteinExistence type="predicted"/>
<accession>A0ABP6S381</accession>
<dbReference type="EMBL" id="BAAAYK010000049">
    <property type="protein sequence ID" value="GAA3366910.1"/>
    <property type="molecule type" value="Genomic_DNA"/>
</dbReference>
<organism evidence="2 3">
    <name type="scientific">Saccharopolyspora gregorii</name>
    <dbReference type="NCBI Taxonomy" id="33914"/>
    <lineage>
        <taxon>Bacteria</taxon>
        <taxon>Bacillati</taxon>
        <taxon>Actinomycetota</taxon>
        <taxon>Actinomycetes</taxon>
        <taxon>Pseudonocardiales</taxon>
        <taxon>Pseudonocardiaceae</taxon>
        <taxon>Saccharopolyspora</taxon>
    </lineage>
</organism>
<name>A0ABP6S381_9PSEU</name>
<evidence type="ECO:0000313" key="3">
    <source>
        <dbReference type="Proteomes" id="UP001500483"/>
    </source>
</evidence>
<dbReference type="InterPro" id="IPR010839">
    <property type="entry name" value="AtuA_N"/>
</dbReference>
<reference evidence="3" key="1">
    <citation type="journal article" date="2019" name="Int. J. Syst. Evol. Microbiol.">
        <title>The Global Catalogue of Microorganisms (GCM) 10K type strain sequencing project: providing services to taxonomists for standard genome sequencing and annotation.</title>
        <authorList>
            <consortium name="The Broad Institute Genomics Platform"/>
            <consortium name="The Broad Institute Genome Sequencing Center for Infectious Disease"/>
            <person name="Wu L."/>
            <person name="Ma J."/>
        </authorList>
    </citation>
    <scope>NUCLEOTIDE SEQUENCE [LARGE SCALE GENOMIC DNA]</scope>
    <source>
        <strain evidence="3">JCM 9687</strain>
    </source>
</reference>